<dbReference type="AlphaFoldDB" id="A0A833J1A6"/>
<feature type="region of interest" description="Disordered" evidence="1">
    <location>
        <begin position="75"/>
        <end position="151"/>
    </location>
</feature>
<evidence type="ECO:0000313" key="3">
    <source>
        <dbReference type="Proteomes" id="UP000469949"/>
    </source>
</evidence>
<reference evidence="2 3" key="1">
    <citation type="submission" date="2019-10" db="EMBL/GenBank/DDBJ databases">
        <title>Draft Genome Sequence of the Caffeine Degrading Methylotroph Methylorubrum populi PINKEL.</title>
        <authorList>
            <person name="Dawson S.C."/>
            <person name="Zhang X."/>
            <person name="Wright M.E."/>
            <person name="Sharma G."/>
            <person name="Langner J.T."/>
            <person name="Ditty J.L."/>
            <person name="Subuyuj G.A."/>
        </authorList>
    </citation>
    <scope>NUCLEOTIDE SEQUENCE [LARGE SCALE GENOMIC DNA]</scope>
    <source>
        <strain evidence="2 3">Pinkel</strain>
    </source>
</reference>
<gene>
    <name evidence="2" type="ORF">F8B43_5044</name>
</gene>
<protein>
    <submittedName>
        <fullName evidence="2">Uncharacterized protein</fullName>
    </submittedName>
</protein>
<accession>A0A833J1A6</accession>
<dbReference type="EMBL" id="WEKV01000020">
    <property type="protein sequence ID" value="KAB7782289.1"/>
    <property type="molecule type" value="Genomic_DNA"/>
</dbReference>
<evidence type="ECO:0000256" key="1">
    <source>
        <dbReference type="SAM" id="MobiDB-lite"/>
    </source>
</evidence>
<dbReference type="Proteomes" id="UP000469949">
    <property type="component" value="Unassembled WGS sequence"/>
</dbReference>
<proteinExistence type="predicted"/>
<sequence length="165" mass="17612">MLIGHPATAPGARFARHALRVSPFFSEALMTIRTDDEHRSALARLEQERVIMRSRCFTDDEQRDFDSLTSDIAAYEAGRSPGSGSPPPAAPPRPSSLPAASSPPSAGTCPPTLLADDMRARLSASMQRELARQGLAPAPQGTASASMVSMEREIRRMGLTPRGAA</sequence>
<evidence type="ECO:0000313" key="2">
    <source>
        <dbReference type="EMBL" id="KAB7782289.1"/>
    </source>
</evidence>
<feature type="compositionally biased region" description="Pro residues" evidence="1">
    <location>
        <begin position="84"/>
        <end position="95"/>
    </location>
</feature>
<feature type="compositionally biased region" description="Low complexity" evidence="1">
    <location>
        <begin position="96"/>
        <end position="107"/>
    </location>
</feature>
<comment type="caution">
    <text evidence="2">The sequence shown here is derived from an EMBL/GenBank/DDBJ whole genome shotgun (WGS) entry which is preliminary data.</text>
</comment>
<name>A0A833J1A6_9HYPH</name>
<organism evidence="2 3">
    <name type="scientific">Methylorubrum populi</name>
    <dbReference type="NCBI Taxonomy" id="223967"/>
    <lineage>
        <taxon>Bacteria</taxon>
        <taxon>Pseudomonadati</taxon>
        <taxon>Pseudomonadota</taxon>
        <taxon>Alphaproteobacteria</taxon>
        <taxon>Hyphomicrobiales</taxon>
        <taxon>Methylobacteriaceae</taxon>
        <taxon>Methylorubrum</taxon>
    </lineage>
</organism>